<dbReference type="EMBL" id="BRXW01000647">
    <property type="protein sequence ID" value="GMH72125.1"/>
    <property type="molecule type" value="Genomic_DNA"/>
</dbReference>
<proteinExistence type="predicted"/>
<accession>A0A9W7EBM8</accession>
<gene>
    <name evidence="2" type="ORF">TrLO_g6980</name>
</gene>
<dbReference type="InterPro" id="IPR036020">
    <property type="entry name" value="WW_dom_sf"/>
</dbReference>
<dbReference type="Pfam" id="PF00397">
    <property type="entry name" value="WW"/>
    <property type="match status" value="2"/>
</dbReference>
<dbReference type="OrthoDB" id="191651at2759"/>
<evidence type="ECO:0000313" key="2">
    <source>
        <dbReference type="EMBL" id="GMH72125.1"/>
    </source>
</evidence>
<feature type="domain" description="WW" evidence="1">
    <location>
        <begin position="551"/>
        <end position="584"/>
    </location>
</feature>
<reference evidence="3" key="1">
    <citation type="journal article" date="2023" name="Commun. Biol.">
        <title>Genome analysis of Parmales, the sister group of diatoms, reveals the evolutionary specialization of diatoms from phago-mixotrophs to photoautotrophs.</title>
        <authorList>
            <person name="Ban H."/>
            <person name="Sato S."/>
            <person name="Yoshikawa S."/>
            <person name="Yamada K."/>
            <person name="Nakamura Y."/>
            <person name="Ichinomiya M."/>
            <person name="Sato N."/>
            <person name="Blanc-Mathieu R."/>
            <person name="Endo H."/>
            <person name="Kuwata A."/>
            <person name="Ogata H."/>
        </authorList>
    </citation>
    <scope>NUCLEOTIDE SEQUENCE [LARGE SCALE GENOMIC DNA]</scope>
    <source>
        <strain evidence="3">NIES 3700</strain>
    </source>
</reference>
<evidence type="ECO:0000259" key="1">
    <source>
        <dbReference type="PROSITE" id="PS50020"/>
    </source>
</evidence>
<dbReference type="SMART" id="SM00456">
    <property type="entry name" value="WW"/>
    <property type="match status" value="2"/>
</dbReference>
<dbReference type="CDD" id="cd00201">
    <property type="entry name" value="WW"/>
    <property type="match status" value="2"/>
</dbReference>
<keyword evidence="3" id="KW-1185">Reference proteome</keyword>
<sequence length="584" mass="66131">MKVPDSLEKFGGDMVFYNCSKLVPSDIDVSDANAVVTYLRAQTEWMKLPYTQACVKGDIPALKAAHSEDFAALFELQAYRETPFLLTFDKPLCVKFIIQAFPTAAIDSKSPLEYAKEKKAPQLTIDMLEFLTADEMKVCGDTEAEIQAAVEEKKATLSNNKSAMANIIDLTAREKATELQTKMFGELKAAAVDDAQVSFDELKAFCGDQAKRLGDLIVVVMNKYKTTDPRRYEPFEQVKDIVVKEQVPPPAALPLPEQVEFQLANASWYEEEFQAAMKEITAVFNAAKTCEEICEHYDIDNSGGKWSKELRAEVFSLDLRTNQVVRAKFGPPKGFPRALEKMSQGKTLRDLNRVTFEFEDPLLMALCFEVLNKKYNIHGLKNKYLQETFKEPPNLHMNLDIKDGWLCEVQMLFRDILLIKKELHKFYDVNRADGPFVVAGKLFKSLDDPGEKQRDEDSMYRSGLQSGGEQSLLTVIKAKDEELKAKDTDLKTKDLEISTLRDEVAALIKQLAETTVSSSLPSEWFEAIDEAGHTYYYNTEGESTYDKPVEETLPEGWAEALDDEGHTYYYNSRTRGDPTYERPS</sequence>
<dbReference type="Proteomes" id="UP001165122">
    <property type="component" value="Unassembled WGS sequence"/>
</dbReference>
<dbReference type="InterPro" id="IPR001202">
    <property type="entry name" value="WW_dom"/>
</dbReference>
<dbReference type="AlphaFoldDB" id="A0A9W7EBM8"/>
<protein>
    <recommendedName>
        <fullName evidence="1">WW domain-containing protein</fullName>
    </recommendedName>
</protein>
<name>A0A9W7EBM8_9STRA</name>
<dbReference type="SUPFAM" id="SSF51045">
    <property type="entry name" value="WW domain"/>
    <property type="match status" value="2"/>
</dbReference>
<evidence type="ECO:0000313" key="3">
    <source>
        <dbReference type="Proteomes" id="UP001165122"/>
    </source>
</evidence>
<dbReference type="Gene3D" id="2.20.70.10">
    <property type="match status" value="2"/>
</dbReference>
<dbReference type="PROSITE" id="PS50020">
    <property type="entry name" value="WW_DOMAIN_2"/>
    <property type="match status" value="1"/>
</dbReference>
<organism evidence="2 3">
    <name type="scientific">Triparma laevis f. longispina</name>
    <dbReference type="NCBI Taxonomy" id="1714387"/>
    <lineage>
        <taxon>Eukaryota</taxon>
        <taxon>Sar</taxon>
        <taxon>Stramenopiles</taxon>
        <taxon>Ochrophyta</taxon>
        <taxon>Bolidophyceae</taxon>
        <taxon>Parmales</taxon>
        <taxon>Triparmaceae</taxon>
        <taxon>Triparma</taxon>
    </lineage>
</organism>
<comment type="caution">
    <text evidence="2">The sequence shown here is derived from an EMBL/GenBank/DDBJ whole genome shotgun (WGS) entry which is preliminary data.</text>
</comment>